<gene>
    <name evidence="3" type="ORF">Din_041040</name>
</gene>
<dbReference type="FunFam" id="3.80.10.10:FF:000276">
    <property type="entry name" value="F-box/LRR-repeat protein 3"/>
    <property type="match status" value="1"/>
</dbReference>
<dbReference type="EMBL" id="GHES01041040">
    <property type="protein sequence ID" value="MPA71599.1"/>
    <property type="molecule type" value="Transcribed_RNA"/>
</dbReference>
<organism evidence="3">
    <name type="scientific">Davidia involucrata</name>
    <name type="common">Dove tree</name>
    <dbReference type="NCBI Taxonomy" id="16924"/>
    <lineage>
        <taxon>Eukaryota</taxon>
        <taxon>Viridiplantae</taxon>
        <taxon>Streptophyta</taxon>
        <taxon>Embryophyta</taxon>
        <taxon>Tracheophyta</taxon>
        <taxon>Spermatophyta</taxon>
        <taxon>Magnoliopsida</taxon>
        <taxon>eudicotyledons</taxon>
        <taxon>Gunneridae</taxon>
        <taxon>Pentapetalae</taxon>
        <taxon>asterids</taxon>
        <taxon>Cornales</taxon>
        <taxon>Nyssaceae</taxon>
        <taxon>Davidia</taxon>
    </lineage>
</organism>
<dbReference type="InterPro" id="IPR032675">
    <property type="entry name" value="LRR_dom_sf"/>
</dbReference>
<dbReference type="GO" id="GO:0019005">
    <property type="term" value="C:SCF ubiquitin ligase complex"/>
    <property type="evidence" value="ECO:0007669"/>
    <property type="project" value="TreeGrafter"/>
</dbReference>
<dbReference type="Gene3D" id="3.80.10.10">
    <property type="entry name" value="Ribonuclease Inhibitor"/>
    <property type="match status" value="4"/>
</dbReference>
<dbReference type="InterPro" id="IPR006553">
    <property type="entry name" value="Leu-rich_rpt_Cys-con_subtyp"/>
</dbReference>
<sequence length="769" mass="83193">MEQQQGLTNPFESLSEEIVFAILDLLDDDPRDKKTFSIVCKSFRFIESRHRKTLIPLRLEFLPRTLRRYPFITHLDLTFCPRVWDYTLNSISNAYKTTLQSIDLSCSRFFTHLGLSNLAMNCSSLAEIDLSDATWLTDSAAAAIAGARNLERLRLARCELISDIGVGCIAVMCKKLRFICLESCLRVSDLGVGLIANKCEEIRCLDLSYLRITKKCLPLILQLQHLNELILVGCPDIDDEVLATIRQGCKSLEALNLSNCQNVTHVGLSSLTNDVGSFLCGSAVATDLAKCAHRLSELQSIKLDNCLITSSGMRAIANLCAPLKKLSLCNCSGVTDEGLSSIVQKHNKLKKLGITCCDMITHVSIDCITSSCTSLTSLKMESCSLVSKEAFVLIGQRCRFLEKLIITDNNVDDEGLKSISSCTKLLKLGLVSCLNITDDGLSHVGKCCPKLTYLELCRSIGITDVGIVAIANGCPALRLIGMSYCNRVTDISLISLSNCSSLRGLEIRGCPCVSSAGLSAIAFGCRQLIFLGINECCNINDAGMMSLARYSQNLIQIKLSYCSVTDAGLLALASITSLKSMSILHVAGLTSNGLAAALLTCRGLTDVKLHTSFRASLRKSLLSSMEAWGCVFHWKYKALPRLEHGNAFRNGMAIPGPIPLLQLVITSTGTGSVAGPGARGVMGEASAADDFDDFDDFDDDDFDDSDGNHDDDISSDGDALAMDFLSGEALPRVTTCDMETEVVQEEPTIEGSLITAATIEPMEGGATEA</sequence>
<feature type="region of interest" description="Disordered" evidence="1">
    <location>
        <begin position="697"/>
        <end position="716"/>
    </location>
</feature>
<evidence type="ECO:0000256" key="1">
    <source>
        <dbReference type="SAM" id="MobiDB-lite"/>
    </source>
</evidence>
<name>A0A5B7BS25_DAVIN</name>
<dbReference type="GO" id="GO:0031146">
    <property type="term" value="P:SCF-dependent proteasomal ubiquitin-dependent protein catabolic process"/>
    <property type="evidence" value="ECO:0007669"/>
    <property type="project" value="TreeGrafter"/>
</dbReference>
<reference evidence="3" key="1">
    <citation type="submission" date="2019-08" db="EMBL/GenBank/DDBJ databases">
        <title>Reference gene set and small RNA set construction with multiple tissues from Davidia involucrata Baill.</title>
        <authorList>
            <person name="Yang H."/>
            <person name="Zhou C."/>
            <person name="Li G."/>
            <person name="Wang J."/>
            <person name="Gao P."/>
            <person name="Wang M."/>
            <person name="Wang R."/>
            <person name="Zhao Y."/>
        </authorList>
    </citation>
    <scope>NUCLEOTIDE SEQUENCE</scope>
    <source>
        <tissue evidence="3">Mixed with DoveR01_LX</tissue>
    </source>
</reference>
<accession>A0A5B7BS25</accession>
<dbReference type="AlphaFoldDB" id="A0A5B7BS25"/>
<dbReference type="InterPro" id="IPR001611">
    <property type="entry name" value="Leu-rich_rpt"/>
</dbReference>
<evidence type="ECO:0000259" key="2">
    <source>
        <dbReference type="Pfam" id="PF25372"/>
    </source>
</evidence>
<dbReference type="InterPro" id="IPR057207">
    <property type="entry name" value="FBXL15_LRR"/>
</dbReference>
<evidence type="ECO:0000313" key="3">
    <source>
        <dbReference type="EMBL" id="MPA71599.1"/>
    </source>
</evidence>
<proteinExistence type="predicted"/>
<dbReference type="Pfam" id="PF13516">
    <property type="entry name" value="LRR_6"/>
    <property type="match status" value="3"/>
</dbReference>
<feature type="domain" description="F-box/LRR-repeat protein 15-like leucin rich repeat" evidence="2">
    <location>
        <begin position="310"/>
        <end position="522"/>
    </location>
</feature>
<dbReference type="PANTHER" id="PTHR13318:SF37">
    <property type="entry name" value="F-BOX DOMAIN-CONTAINING PROTEIN"/>
    <property type="match status" value="1"/>
</dbReference>
<protein>
    <submittedName>
        <fullName evidence="3">Putative RNI-like superfamily protein isoform 3</fullName>
    </submittedName>
</protein>
<dbReference type="PANTHER" id="PTHR13318">
    <property type="entry name" value="PARTNER OF PAIRED, ISOFORM B-RELATED"/>
    <property type="match status" value="1"/>
</dbReference>
<dbReference type="SUPFAM" id="SSF52047">
    <property type="entry name" value="RNI-like"/>
    <property type="match status" value="2"/>
</dbReference>
<dbReference type="SMART" id="SM00367">
    <property type="entry name" value="LRR_CC"/>
    <property type="match status" value="17"/>
</dbReference>
<dbReference type="Pfam" id="PF25372">
    <property type="entry name" value="DUF7885"/>
    <property type="match status" value="1"/>
</dbReference>